<gene>
    <name evidence="2" type="ORF">CDAR_107461</name>
</gene>
<keyword evidence="3" id="KW-1185">Reference proteome</keyword>
<evidence type="ECO:0000313" key="3">
    <source>
        <dbReference type="Proteomes" id="UP001054837"/>
    </source>
</evidence>
<proteinExistence type="predicted"/>
<feature type="region of interest" description="Disordered" evidence="1">
    <location>
        <begin position="16"/>
        <end position="62"/>
    </location>
</feature>
<accession>A0AAV4RRT7</accession>
<evidence type="ECO:0000256" key="1">
    <source>
        <dbReference type="SAM" id="MobiDB-lite"/>
    </source>
</evidence>
<sequence length="119" mass="13286">MSISCNSYSWDSQERRDLCNQSTVPHRTSNNRGTTPSLPRPLNAHGRKTCNTGGGTLKRPRIPNLSRNIAESDGEMWTVHLGIKDFQLAEILTAWDLNIYQKSIVGIGRGSAFWGDLQD</sequence>
<feature type="compositionally biased region" description="Polar residues" evidence="1">
    <location>
        <begin position="19"/>
        <end position="37"/>
    </location>
</feature>
<evidence type="ECO:0000313" key="2">
    <source>
        <dbReference type="EMBL" id="GIY23394.1"/>
    </source>
</evidence>
<protein>
    <submittedName>
        <fullName evidence="2">Uncharacterized protein</fullName>
    </submittedName>
</protein>
<dbReference type="AlphaFoldDB" id="A0AAV4RRT7"/>
<reference evidence="2 3" key="1">
    <citation type="submission" date="2021-06" db="EMBL/GenBank/DDBJ databases">
        <title>Caerostris darwini draft genome.</title>
        <authorList>
            <person name="Kono N."/>
            <person name="Arakawa K."/>
        </authorList>
    </citation>
    <scope>NUCLEOTIDE SEQUENCE [LARGE SCALE GENOMIC DNA]</scope>
</reference>
<dbReference type="EMBL" id="BPLQ01006544">
    <property type="protein sequence ID" value="GIY23394.1"/>
    <property type="molecule type" value="Genomic_DNA"/>
</dbReference>
<comment type="caution">
    <text evidence="2">The sequence shown here is derived from an EMBL/GenBank/DDBJ whole genome shotgun (WGS) entry which is preliminary data.</text>
</comment>
<name>A0AAV4RRT7_9ARAC</name>
<dbReference type="Proteomes" id="UP001054837">
    <property type="component" value="Unassembled WGS sequence"/>
</dbReference>
<organism evidence="2 3">
    <name type="scientific">Caerostris darwini</name>
    <dbReference type="NCBI Taxonomy" id="1538125"/>
    <lineage>
        <taxon>Eukaryota</taxon>
        <taxon>Metazoa</taxon>
        <taxon>Ecdysozoa</taxon>
        <taxon>Arthropoda</taxon>
        <taxon>Chelicerata</taxon>
        <taxon>Arachnida</taxon>
        <taxon>Araneae</taxon>
        <taxon>Araneomorphae</taxon>
        <taxon>Entelegynae</taxon>
        <taxon>Araneoidea</taxon>
        <taxon>Araneidae</taxon>
        <taxon>Caerostris</taxon>
    </lineage>
</organism>